<dbReference type="CDD" id="cd00077">
    <property type="entry name" value="HDc"/>
    <property type="match status" value="1"/>
</dbReference>
<dbReference type="InterPro" id="IPR006674">
    <property type="entry name" value="HD_domain"/>
</dbReference>
<dbReference type="EMBL" id="FNHZ01000006">
    <property type="protein sequence ID" value="SDN12824.1"/>
    <property type="molecule type" value="Genomic_DNA"/>
</dbReference>
<evidence type="ECO:0000313" key="4">
    <source>
        <dbReference type="Proteomes" id="UP000187651"/>
    </source>
</evidence>
<dbReference type="InterPro" id="IPR003607">
    <property type="entry name" value="HD/PDEase_dom"/>
</dbReference>
<sequence length="366" mass="41485">MEEAVIFIFDAEVGMTLAKDVVTPDGHLLVKKGSVLNWDLISTISNHHILEIKVYVDNESTNEDVPFLQESGETVKYYDKVRESEAFQKFEAEFIHSVSKVKEELENVINFNKSIDTAKLLEGPLKLLKTTPNNLQLLDMIHSIRQYDDLTYVHSVSVALLASTIGRWLNYNEEKIRLLALAGIVHDVGKLNIPIEILTKPSRLTDNEYTIMKRHVNLGYEALKNQNIDQRIKEACLLHHERCDGSGYPFGLKDDMISMEAKIITVADVYDAMTANRVYRKAICPFTVVDIMYKDSFSKYDPTVAITFLRNIVTSYIHTDVRLSDGSAGKVILVNENDLSRPTVLVGKRLIDLSREPNLEIVALIN</sequence>
<dbReference type="PROSITE" id="PS51832">
    <property type="entry name" value="HD_GYP"/>
    <property type="match status" value="1"/>
</dbReference>
<evidence type="ECO:0000259" key="2">
    <source>
        <dbReference type="PROSITE" id="PS51832"/>
    </source>
</evidence>
<dbReference type="PANTHER" id="PTHR43155">
    <property type="entry name" value="CYCLIC DI-GMP PHOSPHODIESTERASE PA4108-RELATED"/>
    <property type="match status" value="1"/>
</dbReference>
<feature type="domain" description="HD-GYP" evidence="2">
    <location>
        <begin position="129"/>
        <end position="324"/>
    </location>
</feature>
<keyword evidence="4" id="KW-1185">Reference proteome</keyword>
<dbReference type="RefSeq" id="WP_074521966.1">
    <property type="nucleotide sequence ID" value="NZ_FNHZ01000006.1"/>
</dbReference>
<gene>
    <name evidence="3" type="ORF">SAMN05216544_1945</name>
</gene>
<dbReference type="Proteomes" id="UP000187651">
    <property type="component" value="Unassembled WGS sequence"/>
</dbReference>
<dbReference type="PANTHER" id="PTHR43155:SF2">
    <property type="entry name" value="CYCLIC DI-GMP PHOSPHODIESTERASE PA4108"/>
    <property type="match status" value="1"/>
</dbReference>
<dbReference type="SUPFAM" id="SSF109604">
    <property type="entry name" value="HD-domain/PDEase-like"/>
    <property type="match status" value="1"/>
</dbReference>
<name>A0A1G9YUR5_9FIRM</name>
<accession>A0A1G9YUR5</accession>
<dbReference type="Gene3D" id="1.10.3210.10">
    <property type="entry name" value="Hypothetical protein af1432"/>
    <property type="match status" value="1"/>
</dbReference>
<dbReference type="InterPro" id="IPR037522">
    <property type="entry name" value="HD_GYP_dom"/>
</dbReference>
<organism evidence="3 4">
    <name type="scientific">Lachnospira pectinoschiza</name>
    <dbReference type="NCBI Taxonomy" id="28052"/>
    <lineage>
        <taxon>Bacteria</taxon>
        <taxon>Bacillati</taxon>
        <taxon>Bacillota</taxon>
        <taxon>Clostridia</taxon>
        <taxon>Lachnospirales</taxon>
        <taxon>Lachnospiraceae</taxon>
        <taxon>Lachnospira</taxon>
    </lineage>
</organism>
<dbReference type="InterPro" id="IPR006675">
    <property type="entry name" value="HDIG_dom"/>
</dbReference>
<protein>
    <submittedName>
        <fullName evidence="3">HDIG domain-containing protein</fullName>
    </submittedName>
</protein>
<dbReference type="OrthoDB" id="9804747at2"/>
<feature type="domain" description="HD" evidence="1">
    <location>
        <begin position="151"/>
        <end position="273"/>
    </location>
</feature>
<dbReference type="PROSITE" id="PS51831">
    <property type="entry name" value="HD"/>
    <property type="match status" value="1"/>
</dbReference>
<dbReference type="Pfam" id="PF13487">
    <property type="entry name" value="HD_5"/>
    <property type="match status" value="1"/>
</dbReference>
<dbReference type="NCBIfam" id="TIGR00277">
    <property type="entry name" value="HDIG"/>
    <property type="match status" value="1"/>
</dbReference>
<evidence type="ECO:0000313" key="3">
    <source>
        <dbReference type="EMBL" id="SDN12824.1"/>
    </source>
</evidence>
<dbReference type="AlphaFoldDB" id="A0A1G9YUR5"/>
<evidence type="ECO:0000259" key="1">
    <source>
        <dbReference type="PROSITE" id="PS51831"/>
    </source>
</evidence>
<proteinExistence type="predicted"/>
<dbReference type="SMART" id="SM00471">
    <property type="entry name" value="HDc"/>
    <property type="match status" value="1"/>
</dbReference>
<reference evidence="4" key="1">
    <citation type="submission" date="2016-10" db="EMBL/GenBank/DDBJ databases">
        <authorList>
            <person name="Varghese N."/>
            <person name="Submissions S."/>
        </authorList>
    </citation>
    <scope>NUCLEOTIDE SEQUENCE [LARGE SCALE GENOMIC DNA]</scope>
    <source>
        <strain evidence="4">M83</strain>
    </source>
</reference>